<comment type="caution">
    <text evidence="1">The sequence shown here is derived from an EMBL/GenBank/DDBJ whole genome shotgun (WGS) entry which is preliminary data.</text>
</comment>
<keyword evidence="2" id="KW-1185">Reference proteome</keyword>
<sequence length="318" mass="33959">MPRFRVHDLTIESELPLLLEADGASHASGDPVIVTAGSVPEKLAKPTIKRRYYEAAPGEVLMRTRGVGRMHIHEGRHIRYELASTGSAQDMAAHILGSGCAVIHQQRGRVALHGASICRDGRALLICGPSGAGKSTIAAHMLERDGTTLGDDVSVIGDAPQFLVHPGPPSTKLAEQSLAALPLYSCLPREGTCPSGKAIIGTASRFATAPVPLAGIVVIAKPGASREVDVRRLSATQALAELRENTFRKRCITDDVAPSLFARWNELANAIPVWRIARPAERDSRAEIVDIVEQLLAEARIRHAAIARSPRSGQGMEG</sequence>
<dbReference type="SUPFAM" id="SSF53795">
    <property type="entry name" value="PEP carboxykinase-like"/>
    <property type="match status" value="1"/>
</dbReference>
<dbReference type="AlphaFoldDB" id="A0A395LJ96"/>
<reference evidence="1 2" key="1">
    <citation type="submission" date="2018-07" db="EMBL/GenBank/DDBJ databases">
        <title>Erythrobacter nanhaiensis sp. nov., a novel member of the genus Erythrobacter isolated from the South China Sea.</title>
        <authorList>
            <person name="Chen X."/>
            <person name="Liu J."/>
        </authorList>
    </citation>
    <scope>NUCLEOTIDE SEQUENCE [LARGE SCALE GENOMIC DNA]</scope>
    <source>
        <strain evidence="1 2">S-5</strain>
    </source>
</reference>
<gene>
    <name evidence="1" type="ORF">DL238_03365</name>
</gene>
<proteinExistence type="predicted"/>
<dbReference type="Proteomes" id="UP000254101">
    <property type="component" value="Unassembled WGS sequence"/>
</dbReference>
<name>A0A395LJ96_9SPHN</name>
<dbReference type="InterPro" id="IPR027417">
    <property type="entry name" value="P-loop_NTPase"/>
</dbReference>
<accession>A0A395LJ96</accession>
<evidence type="ECO:0000313" key="2">
    <source>
        <dbReference type="Proteomes" id="UP000254101"/>
    </source>
</evidence>
<evidence type="ECO:0000313" key="1">
    <source>
        <dbReference type="EMBL" id="RDS76739.1"/>
    </source>
</evidence>
<organism evidence="1 2">
    <name type="scientific">Alteriqipengyuania lutimaris</name>
    <dbReference type="NCBI Taxonomy" id="1538146"/>
    <lineage>
        <taxon>Bacteria</taxon>
        <taxon>Pseudomonadati</taxon>
        <taxon>Pseudomonadota</taxon>
        <taxon>Alphaproteobacteria</taxon>
        <taxon>Sphingomonadales</taxon>
        <taxon>Erythrobacteraceae</taxon>
        <taxon>Alteriqipengyuania</taxon>
    </lineage>
</organism>
<dbReference type="RefSeq" id="WP_115490963.1">
    <property type="nucleotide sequence ID" value="NZ_JACHWW010000001.1"/>
</dbReference>
<protein>
    <recommendedName>
        <fullName evidence="3">HPr kinase/phosphorylase C-terminal domain-containing protein</fullName>
    </recommendedName>
</protein>
<evidence type="ECO:0008006" key="3">
    <source>
        <dbReference type="Google" id="ProtNLM"/>
    </source>
</evidence>
<dbReference type="Gene3D" id="3.40.50.300">
    <property type="entry name" value="P-loop containing nucleotide triphosphate hydrolases"/>
    <property type="match status" value="1"/>
</dbReference>
<dbReference type="EMBL" id="QRBB01000001">
    <property type="protein sequence ID" value="RDS76739.1"/>
    <property type="molecule type" value="Genomic_DNA"/>
</dbReference>
<dbReference type="OrthoDB" id="8326226at2"/>